<evidence type="ECO:0000313" key="1">
    <source>
        <dbReference type="EMBL" id="KAK3254820.1"/>
    </source>
</evidence>
<accession>A0AAE0F852</accession>
<keyword evidence="2" id="KW-1185">Reference proteome</keyword>
<comment type="caution">
    <text evidence="1">The sequence shown here is derived from an EMBL/GenBank/DDBJ whole genome shotgun (WGS) entry which is preliminary data.</text>
</comment>
<dbReference type="Proteomes" id="UP001190700">
    <property type="component" value="Unassembled WGS sequence"/>
</dbReference>
<sequence length="145" mass="15867">MPKVWWDPKQSTYHLIRFSGFRETPQLAASGRDRNDSTLSLGSSIDKRAVTSCTFPVLTYVAASASDEHLVGKFLPRGQGVSYRCVDTTRSVMVTDVNKVHLLPRAPPGMTFLAAKACSSPLPKRSVPGCGMDALTERCVNLPRQ</sequence>
<protein>
    <submittedName>
        <fullName evidence="1">Uncharacterized protein</fullName>
    </submittedName>
</protein>
<dbReference type="EMBL" id="LGRX02023167">
    <property type="protein sequence ID" value="KAK3254820.1"/>
    <property type="molecule type" value="Genomic_DNA"/>
</dbReference>
<evidence type="ECO:0000313" key="2">
    <source>
        <dbReference type="Proteomes" id="UP001190700"/>
    </source>
</evidence>
<gene>
    <name evidence="1" type="ORF">CYMTET_35979</name>
</gene>
<reference evidence="1 2" key="1">
    <citation type="journal article" date="2015" name="Genome Biol. Evol.">
        <title>Comparative Genomics of a Bacterivorous Green Alga Reveals Evolutionary Causalities and Consequences of Phago-Mixotrophic Mode of Nutrition.</title>
        <authorList>
            <person name="Burns J.A."/>
            <person name="Paasch A."/>
            <person name="Narechania A."/>
            <person name="Kim E."/>
        </authorList>
    </citation>
    <scope>NUCLEOTIDE SEQUENCE [LARGE SCALE GENOMIC DNA]</scope>
    <source>
        <strain evidence="1 2">PLY_AMNH</strain>
    </source>
</reference>
<dbReference type="AlphaFoldDB" id="A0AAE0F852"/>
<name>A0AAE0F852_9CHLO</name>
<organism evidence="1 2">
    <name type="scientific">Cymbomonas tetramitiformis</name>
    <dbReference type="NCBI Taxonomy" id="36881"/>
    <lineage>
        <taxon>Eukaryota</taxon>
        <taxon>Viridiplantae</taxon>
        <taxon>Chlorophyta</taxon>
        <taxon>Pyramimonadophyceae</taxon>
        <taxon>Pyramimonadales</taxon>
        <taxon>Pyramimonadaceae</taxon>
        <taxon>Cymbomonas</taxon>
    </lineage>
</organism>
<proteinExistence type="predicted"/>